<name>A0A0U3FE28_EUBLI</name>
<accession>A0A0U3FE28</accession>
<evidence type="ECO:0000313" key="2">
    <source>
        <dbReference type="EMBL" id="MDE1471615.1"/>
    </source>
</evidence>
<evidence type="ECO:0000313" key="4">
    <source>
        <dbReference type="Proteomes" id="UP001215087"/>
    </source>
</evidence>
<protein>
    <submittedName>
        <fullName evidence="1">Uncharacterized protein</fullName>
    </submittedName>
</protein>
<dbReference type="AlphaFoldDB" id="A0A0U3FE28"/>
<gene>
    <name evidence="1" type="ORF">B2M23_12825</name>
    <name evidence="2" type="ORF">PTZ04_15270</name>
</gene>
<dbReference type="RefSeq" id="WP_038354041.1">
    <property type="nucleotide sequence ID" value="NZ_CP019962.1"/>
</dbReference>
<dbReference type="OrthoDB" id="1766880at2"/>
<evidence type="ECO:0000313" key="1">
    <source>
        <dbReference type="EMBL" id="ARD66365.1"/>
    </source>
</evidence>
<dbReference type="EMBL" id="JAQSVD010000009">
    <property type="protein sequence ID" value="MDE1471615.1"/>
    <property type="molecule type" value="Genomic_DNA"/>
</dbReference>
<keyword evidence="4" id="KW-1185">Reference proteome</keyword>
<dbReference type="KEGG" id="elim:B2M23_12825"/>
<reference evidence="1" key="1">
    <citation type="journal article" date="2015" name="Genome Announc.">
        <title>Draft Genome Sequence of Chemolithoautotrophic Acetogenic Butanol-Producing Eubacterium limosum ATCC 8486.</title>
        <authorList>
            <person name="Song Y."/>
            <person name="Cho B.K."/>
        </authorList>
    </citation>
    <scope>NUCLEOTIDE SEQUENCE</scope>
    <source>
        <strain evidence="1">ATCC 8486</strain>
    </source>
</reference>
<dbReference type="Proteomes" id="UP000192391">
    <property type="component" value="Chromosome"/>
</dbReference>
<reference evidence="1" key="3">
    <citation type="submission" date="2017-02" db="EMBL/GenBank/DDBJ databases">
        <title>Integrative analysis reveals regulation of autotrophic growth of syngas fermenting bacteria at the translational level.</title>
        <authorList>
            <person name="Song Y."/>
            <person name="Shin J."/>
            <person name="Jeong Y."/>
            <person name="Jin S."/>
            <person name="Kim D.R."/>
            <person name="Kim S.C."/>
            <person name="Cho S."/>
            <person name="Cho B.-K."/>
        </authorList>
    </citation>
    <scope>NUCLEOTIDE SEQUENCE</scope>
    <source>
        <strain evidence="1">ATCC 8486</strain>
    </source>
</reference>
<reference evidence="2 4" key="4">
    <citation type="submission" date="2023-02" db="EMBL/GenBank/DDBJ databases">
        <title>Comparative genome analysis of Eubacterium limosum species.</title>
        <authorList>
            <person name="Bak J.E."/>
        </authorList>
    </citation>
    <scope>NUCLEOTIDE SEQUENCE [LARGE SCALE GENOMIC DNA]</scope>
    <source>
        <strain evidence="2 4">KGMB01548</strain>
    </source>
</reference>
<sequence>MKLNEQEKRVLNSLFSGITGTTRNEMLCALYAAKPANDGTVDSQEIITLVNGLILKIYNAEPEEMQEVFAGIPYEV</sequence>
<reference evidence="3" key="2">
    <citation type="journal article" date="2017" name="Sci. Rep.">
        <title>Determination of the Genome and Primary Transcriptome of Syngas Fermenting Eubacterium limosum ATCC 8486.</title>
        <authorList>
            <person name="Song Y."/>
            <person name="Shin J."/>
            <person name="Jeong Y."/>
            <person name="Jin S."/>
            <person name="Lee J.K."/>
            <person name="Kim D.R."/>
            <person name="Kim S.C."/>
            <person name="Cho S."/>
            <person name="Cho B.K."/>
        </authorList>
    </citation>
    <scope>NUCLEOTIDE SEQUENCE [LARGE SCALE GENOMIC DNA]</scope>
    <source>
        <strain evidence="3">ATCC 8486</strain>
    </source>
</reference>
<evidence type="ECO:0000313" key="3">
    <source>
        <dbReference type="Proteomes" id="UP000192391"/>
    </source>
</evidence>
<organism evidence="1 3">
    <name type="scientific">Eubacterium limosum</name>
    <dbReference type="NCBI Taxonomy" id="1736"/>
    <lineage>
        <taxon>Bacteria</taxon>
        <taxon>Bacillati</taxon>
        <taxon>Bacillota</taxon>
        <taxon>Clostridia</taxon>
        <taxon>Eubacteriales</taxon>
        <taxon>Eubacteriaceae</taxon>
        <taxon>Eubacterium</taxon>
    </lineage>
</organism>
<dbReference type="EMBL" id="CP019962">
    <property type="protein sequence ID" value="ARD66365.1"/>
    <property type="molecule type" value="Genomic_DNA"/>
</dbReference>
<dbReference type="Proteomes" id="UP001215087">
    <property type="component" value="Unassembled WGS sequence"/>
</dbReference>
<proteinExistence type="predicted"/>